<keyword evidence="8" id="KW-1185">Reference proteome</keyword>
<dbReference type="PANTHER" id="PTHR11266">
    <property type="entry name" value="PEROXISOMAL MEMBRANE PROTEIN 2, PXMP2 MPV17"/>
    <property type="match status" value="1"/>
</dbReference>
<protein>
    <submittedName>
        <fullName evidence="7">Peroxisomal membrane protein 2</fullName>
    </submittedName>
</protein>
<keyword evidence="4 6" id="KW-1133">Transmembrane helix</keyword>
<dbReference type="InterPro" id="IPR007248">
    <property type="entry name" value="Mpv17_PMP22"/>
</dbReference>
<keyword evidence="3 6" id="KW-0812">Transmembrane</keyword>
<sequence length="280" mass="31774">MITAASQRLMTRRLTTAHRRVFLTKASSPKQQKSKHAHGAVRCYQSTLKEAYFMANTAALPIEVQVQSARQSWWQQFKSWYSDKLVTHPLMTKGLTGAIIAATGDVLCQAGTFTPTDGKKTSFWLHGWDVRRSFHFFVLGLTFVAPTSHYWYGGMAVHPWTRGQSFYQISKRVALDQFVWTPVFFVIWLSGFWTMEANGHVTGNQIQNQLTTHLPDVMMANWLLWIPAQYLNFYACPVKFQVLFTNVVELAWNAYLSFATSGEGGHGGGKKKEQPAPEVQ</sequence>
<dbReference type="OrthoDB" id="430207at2759"/>
<feature type="transmembrane region" description="Helical" evidence="6">
    <location>
        <begin position="134"/>
        <end position="152"/>
    </location>
</feature>
<dbReference type="GO" id="GO:0016020">
    <property type="term" value="C:membrane"/>
    <property type="evidence" value="ECO:0007669"/>
    <property type="project" value="UniProtKB-SubCell"/>
</dbReference>
<comment type="caution">
    <text evidence="7">The sequence shown here is derived from an EMBL/GenBank/DDBJ whole genome shotgun (WGS) entry which is preliminary data.</text>
</comment>
<name>A0A9N8DGP1_9STRA</name>
<evidence type="ECO:0000256" key="3">
    <source>
        <dbReference type="ARBA" id="ARBA00022692"/>
    </source>
</evidence>
<dbReference type="EMBL" id="CAICTM010000135">
    <property type="protein sequence ID" value="CAB9502417.1"/>
    <property type="molecule type" value="Genomic_DNA"/>
</dbReference>
<dbReference type="GO" id="GO:0005737">
    <property type="term" value="C:cytoplasm"/>
    <property type="evidence" value="ECO:0007669"/>
    <property type="project" value="TreeGrafter"/>
</dbReference>
<evidence type="ECO:0000256" key="4">
    <source>
        <dbReference type="ARBA" id="ARBA00022989"/>
    </source>
</evidence>
<dbReference type="Proteomes" id="UP001153069">
    <property type="component" value="Unassembled WGS sequence"/>
</dbReference>
<dbReference type="AlphaFoldDB" id="A0A9N8DGP1"/>
<dbReference type="PANTHER" id="PTHR11266:SF80">
    <property type="entry name" value="PEROXISOMAL MEMBRANE PROTEIN 2"/>
    <property type="match status" value="1"/>
</dbReference>
<evidence type="ECO:0000256" key="5">
    <source>
        <dbReference type="ARBA" id="ARBA00023136"/>
    </source>
</evidence>
<keyword evidence="5 6" id="KW-0472">Membrane</keyword>
<organism evidence="7 8">
    <name type="scientific">Seminavis robusta</name>
    <dbReference type="NCBI Taxonomy" id="568900"/>
    <lineage>
        <taxon>Eukaryota</taxon>
        <taxon>Sar</taxon>
        <taxon>Stramenopiles</taxon>
        <taxon>Ochrophyta</taxon>
        <taxon>Bacillariophyta</taxon>
        <taxon>Bacillariophyceae</taxon>
        <taxon>Bacillariophycidae</taxon>
        <taxon>Naviculales</taxon>
        <taxon>Naviculaceae</taxon>
        <taxon>Seminavis</taxon>
    </lineage>
</organism>
<dbReference type="Pfam" id="PF04117">
    <property type="entry name" value="Mpv17_PMP22"/>
    <property type="match status" value="1"/>
</dbReference>
<proteinExistence type="inferred from homology"/>
<evidence type="ECO:0000256" key="6">
    <source>
        <dbReference type="RuleBase" id="RU363053"/>
    </source>
</evidence>
<comment type="similarity">
    <text evidence="2 6">Belongs to the peroxisomal membrane protein PXMP2/4 family.</text>
</comment>
<accession>A0A9N8DGP1</accession>
<feature type="transmembrane region" description="Helical" evidence="6">
    <location>
        <begin position="173"/>
        <end position="195"/>
    </location>
</feature>
<comment type="subcellular location">
    <subcellularLocation>
        <location evidence="1">Membrane</location>
        <topology evidence="1">Multi-pass membrane protein</topology>
    </subcellularLocation>
</comment>
<reference evidence="7" key="1">
    <citation type="submission" date="2020-06" db="EMBL/GenBank/DDBJ databases">
        <authorList>
            <consortium name="Plant Systems Biology data submission"/>
        </authorList>
    </citation>
    <scope>NUCLEOTIDE SEQUENCE</scope>
    <source>
        <strain evidence="7">D6</strain>
    </source>
</reference>
<gene>
    <name evidence="7" type="ORF">SEMRO_136_G063980.1</name>
</gene>
<evidence type="ECO:0000256" key="1">
    <source>
        <dbReference type="ARBA" id="ARBA00004141"/>
    </source>
</evidence>
<evidence type="ECO:0000256" key="2">
    <source>
        <dbReference type="ARBA" id="ARBA00006824"/>
    </source>
</evidence>
<evidence type="ECO:0000313" key="7">
    <source>
        <dbReference type="EMBL" id="CAB9502417.1"/>
    </source>
</evidence>
<evidence type="ECO:0000313" key="8">
    <source>
        <dbReference type="Proteomes" id="UP001153069"/>
    </source>
</evidence>